<keyword evidence="6 8" id="KW-0802">TPR repeat</keyword>
<evidence type="ECO:0000256" key="5">
    <source>
        <dbReference type="ARBA" id="ARBA00022737"/>
    </source>
</evidence>
<dbReference type="Pfam" id="PF01129">
    <property type="entry name" value="ART"/>
    <property type="match status" value="1"/>
</dbReference>
<keyword evidence="5" id="KW-0677">Repeat</keyword>
<comment type="similarity">
    <text evidence="1 9">Belongs to the Arg-specific ADP-ribosyltransferase family.</text>
</comment>
<dbReference type="InterPro" id="IPR000768">
    <property type="entry name" value="ART"/>
</dbReference>
<evidence type="ECO:0000256" key="9">
    <source>
        <dbReference type="RuleBase" id="RU361228"/>
    </source>
</evidence>
<gene>
    <name evidence="10" type="ORF">JBS370_LOCUS6325</name>
</gene>
<evidence type="ECO:0000256" key="4">
    <source>
        <dbReference type="ARBA" id="ARBA00022695"/>
    </source>
</evidence>
<evidence type="ECO:0000313" key="11">
    <source>
        <dbReference type="Proteomes" id="UP000663836"/>
    </source>
</evidence>
<feature type="repeat" description="TPR" evidence="8">
    <location>
        <begin position="517"/>
        <end position="550"/>
    </location>
</feature>
<evidence type="ECO:0000256" key="1">
    <source>
        <dbReference type="ARBA" id="ARBA00009558"/>
    </source>
</evidence>
<dbReference type="Gene3D" id="3.90.176.10">
    <property type="entry name" value="Toxin ADP-ribosyltransferase, Chain A, domain 1"/>
    <property type="match status" value="1"/>
</dbReference>
<reference evidence="10" key="1">
    <citation type="submission" date="2021-02" db="EMBL/GenBank/DDBJ databases">
        <authorList>
            <person name="Nowell W R."/>
        </authorList>
    </citation>
    <scope>NUCLEOTIDE SEQUENCE</scope>
</reference>
<keyword evidence="2 9" id="KW-0328">Glycosyltransferase</keyword>
<evidence type="ECO:0000256" key="2">
    <source>
        <dbReference type="ARBA" id="ARBA00022676"/>
    </source>
</evidence>
<dbReference type="SMART" id="SM00028">
    <property type="entry name" value="TPR"/>
    <property type="match status" value="8"/>
</dbReference>
<dbReference type="AlphaFoldDB" id="A0A818R353"/>
<comment type="catalytic activity">
    <reaction evidence="7 9">
        <text>L-arginyl-[protein] + NAD(+) = N(omega)-(ADP-D-ribosyl)-L-arginyl-[protein] + nicotinamide + H(+)</text>
        <dbReference type="Rhea" id="RHEA:19149"/>
        <dbReference type="Rhea" id="RHEA-COMP:10532"/>
        <dbReference type="Rhea" id="RHEA-COMP:15087"/>
        <dbReference type="ChEBI" id="CHEBI:15378"/>
        <dbReference type="ChEBI" id="CHEBI:17154"/>
        <dbReference type="ChEBI" id="CHEBI:29965"/>
        <dbReference type="ChEBI" id="CHEBI:57540"/>
        <dbReference type="ChEBI" id="CHEBI:142554"/>
        <dbReference type="EC" id="2.4.2.31"/>
    </reaction>
</comment>
<evidence type="ECO:0000256" key="8">
    <source>
        <dbReference type="PROSITE-ProRule" id="PRU00339"/>
    </source>
</evidence>
<feature type="repeat" description="TPR" evidence="8">
    <location>
        <begin position="559"/>
        <end position="592"/>
    </location>
</feature>
<comment type="caution">
    <text evidence="10">The sequence shown here is derived from an EMBL/GenBank/DDBJ whole genome shotgun (WGS) entry which is preliminary data.</text>
</comment>
<dbReference type="PROSITE" id="PS50005">
    <property type="entry name" value="TPR"/>
    <property type="match status" value="3"/>
</dbReference>
<keyword evidence="9" id="KW-0521">NADP</keyword>
<dbReference type="Gene3D" id="1.25.40.10">
    <property type="entry name" value="Tetratricopeptide repeat domain"/>
    <property type="match status" value="3"/>
</dbReference>
<dbReference type="GO" id="GO:0106274">
    <property type="term" value="F:NAD+-protein-arginine ADP-ribosyltransferase activity"/>
    <property type="evidence" value="ECO:0007669"/>
    <property type="project" value="UniProtKB-EC"/>
</dbReference>
<dbReference type="EMBL" id="CAJOBD010000347">
    <property type="protein sequence ID" value="CAF3650542.1"/>
    <property type="molecule type" value="Genomic_DNA"/>
</dbReference>
<organism evidence="10 11">
    <name type="scientific">Rotaria sordida</name>
    <dbReference type="NCBI Taxonomy" id="392033"/>
    <lineage>
        <taxon>Eukaryota</taxon>
        <taxon>Metazoa</taxon>
        <taxon>Spiralia</taxon>
        <taxon>Gnathifera</taxon>
        <taxon>Rotifera</taxon>
        <taxon>Eurotatoria</taxon>
        <taxon>Bdelloidea</taxon>
        <taxon>Philodinida</taxon>
        <taxon>Philodinidae</taxon>
        <taxon>Rotaria</taxon>
    </lineage>
</organism>
<dbReference type="PANTHER" id="PTHR45641">
    <property type="entry name" value="TETRATRICOPEPTIDE REPEAT PROTEIN (AFU_ORTHOLOGUE AFUA_6G03870)"/>
    <property type="match status" value="1"/>
</dbReference>
<keyword evidence="3 9" id="KW-0808">Transferase</keyword>
<sequence>MMIKHVNADRVITFTSPDGCINYINSLKNTNQPICLITSGSLGITVIPLIHNIDQIESIIVFCVKKTKYEYMQKRYRKIHKILNTHKELIIHLEIYLKSIDKNGLKINIFDIEKLKSLRNFNSISDSSHLKYTIFDENKQCPMHDILKADTFFLWLKLITSVLQKVHHTHNTMKEMLDECRDYYKDNIEELNKIEEFSKKYKSEDAIYWYTTPTFVSKLINKALRTEDFRALYICRAYIADLSEQLRKEYEQYKQLLIEFEQPLTQWIVYHGRTMSKEEIDILCSKKDQLISLNGFLSTSRKPEIANCYSKEVIFIIQTTFNLSYGCFAHVAPMSQFPQEDEVLFDLASVFKIIDIKYDNINEKWNIYLMTTDEGTNLVQAYINSVKIEANETNVDFIFARLLIQMGEYELTHDYLTKLATIISDENETRDLALIYYYKGLNLYREGNYSQSMIEYEKALGIQRKIFPNGHSDLGETLGGIGLLYDNMGQYELALEKHLECLSISEKTLPKDHVHIAEGLNNIGLCYDRLGKFELALEYDIRALEMKQRLFPYDHPDIATSLNNIGLAYYNHCNFEQALDYHQQSLAMKERCLPPDHPEFAVSYCNLGLAHLALNHYNEALLYHIRDLSMSEKTLPADHAEIGITHHNLGQVYRAKEKGSHVALQHYQKAVDIYMKSLPRQHQYIGRSLMYIGEILCDQDNLEDAFQYAQEAFHILEATLSEEHARCAESAYILAKVYKKMNQYDKALEYAYKAHNIQLKTLDINHEEVQKTVELIKSIEVMNNA</sequence>
<feature type="repeat" description="TPR" evidence="8">
    <location>
        <begin position="728"/>
        <end position="761"/>
    </location>
</feature>
<proteinExistence type="inferred from homology"/>
<evidence type="ECO:0000256" key="3">
    <source>
        <dbReference type="ARBA" id="ARBA00022679"/>
    </source>
</evidence>
<dbReference type="SUPFAM" id="SSF56399">
    <property type="entry name" value="ADP-ribosylation"/>
    <property type="match status" value="1"/>
</dbReference>
<evidence type="ECO:0000256" key="7">
    <source>
        <dbReference type="ARBA" id="ARBA00047597"/>
    </source>
</evidence>
<dbReference type="PROSITE" id="PS51996">
    <property type="entry name" value="TR_MART"/>
    <property type="match status" value="1"/>
</dbReference>
<dbReference type="PANTHER" id="PTHR45641:SF19">
    <property type="entry name" value="NEPHROCYSTIN-3"/>
    <property type="match status" value="1"/>
</dbReference>
<keyword evidence="9" id="KW-0520">NAD</keyword>
<dbReference type="Proteomes" id="UP000663836">
    <property type="component" value="Unassembled WGS sequence"/>
</dbReference>
<name>A0A818R353_9BILA</name>
<dbReference type="SUPFAM" id="SSF48452">
    <property type="entry name" value="TPR-like"/>
    <property type="match status" value="3"/>
</dbReference>
<dbReference type="Pfam" id="PF13374">
    <property type="entry name" value="TPR_10"/>
    <property type="match status" value="1"/>
</dbReference>
<accession>A0A818R353</accession>
<dbReference type="EC" id="2.4.2.31" evidence="9"/>
<dbReference type="Pfam" id="PF13424">
    <property type="entry name" value="TPR_12"/>
    <property type="match status" value="3"/>
</dbReference>
<evidence type="ECO:0000256" key="6">
    <source>
        <dbReference type="ARBA" id="ARBA00022803"/>
    </source>
</evidence>
<dbReference type="InterPro" id="IPR011990">
    <property type="entry name" value="TPR-like_helical_dom_sf"/>
</dbReference>
<dbReference type="GO" id="GO:0016779">
    <property type="term" value="F:nucleotidyltransferase activity"/>
    <property type="evidence" value="ECO:0007669"/>
    <property type="project" value="UniProtKB-KW"/>
</dbReference>
<dbReference type="InterPro" id="IPR019734">
    <property type="entry name" value="TPR_rpt"/>
</dbReference>
<keyword evidence="4" id="KW-0548">Nucleotidyltransferase</keyword>
<protein>
    <recommendedName>
        <fullName evidence="9">NAD(P)(+)--arginine ADP-ribosyltransferase</fullName>
        <ecNumber evidence="9">2.4.2.31</ecNumber>
    </recommendedName>
    <alternativeName>
        <fullName evidence="9">Mono(ADP-ribosyl)transferase</fullName>
    </alternativeName>
</protein>
<evidence type="ECO:0000313" key="10">
    <source>
        <dbReference type="EMBL" id="CAF3650542.1"/>
    </source>
</evidence>